<dbReference type="EMBL" id="GGEC01064071">
    <property type="protein sequence ID" value="MBX44555.1"/>
    <property type="molecule type" value="Transcribed_RNA"/>
</dbReference>
<sequence>MPNSSPLEKKQQSVLPILLLLILVIMWSQKTMKAYLPLCPEVRRVPLMFTTKISE</sequence>
<reference evidence="1" key="1">
    <citation type="submission" date="2018-02" db="EMBL/GenBank/DDBJ databases">
        <title>Rhizophora mucronata_Transcriptome.</title>
        <authorList>
            <person name="Meera S.P."/>
            <person name="Sreeshan A."/>
            <person name="Augustine A."/>
        </authorList>
    </citation>
    <scope>NUCLEOTIDE SEQUENCE</scope>
    <source>
        <tissue evidence="1">Leaf</tissue>
    </source>
</reference>
<dbReference type="AlphaFoldDB" id="A0A2P2NQ39"/>
<accession>A0A2P2NQ39</accession>
<proteinExistence type="predicted"/>
<protein>
    <submittedName>
        <fullName evidence="1">Uncharacterized protein</fullName>
    </submittedName>
</protein>
<name>A0A2P2NQ39_RHIMU</name>
<organism evidence="1">
    <name type="scientific">Rhizophora mucronata</name>
    <name type="common">Asiatic mangrove</name>
    <dbReference type="NCBI Taxonomy" id="61149"/>
    <lineage>
        <taxon>Eukaryota</taxon>
        <taxon>Viridiplantae</taxon>
        <taxon>Streptophyta</taxon>
        <taxon>Embryophyta</taxon>
        <taxon>Tracheophyta</taxon>
        <taxon>Spermatophyta</taxon>
        <taxon>Magnoliopsida</taxon>
        <taxon>eudicotyledons</taxon>
        <taxon>Gunneridae</taxon>
        <taxon>Pentapetalae</taxon>
        <taxon>rosids</taxon>
        <taxon>fabids</taxon>
        <taxon>Malpighiales</taxon>
        <taxon>Rhizophoraceae</taxon>
        <taxon>Rhizophora</taxon>
    </lineage>
</organism>
<evidence type="ECO:0000313" key="1">
    <source>
        <dbReference type="EMBL" id="MBX44555.1"/>
    </source>
</evidence>